<dbReference type="Pfam" id="PF01454">
    <property type="entry name" value="MAGE"/>
    <property type="match status" value="1"/>
</dbReference>
<dbReference type="SMART" id="SM01373">
    <property type="entry name" value="MAGE"/>
    <property type="match status" value="1"/>
</dbReference>
<feature type="region of interest" description="Disordered" evidence="1">
    <location>
        <begin position="482"/>
        <end position="513"/>
    </location>
</feature>
<dbReference type="InterPro" id="IPR037445">
    <property type="entry name" value="MAGE"/>
</dbReference>
<feature type="compositionally biased region" description="Polar residues" evidence="1">
    <location>
        <begin position="137"/>
        <end position="148"/>
    </location>
</feature>
<feature type="compositionally biased region" description="Polar residues" evidence="1">
    <location>
        <begin position="341"/>
        <end position="380"/>
    </location>
</feature>
<dbReference type="InterPro" id="IPR041899">
    <property type="entry name" value="MAGE_WH2"/>
</dbReference>
<dbReference type="EMBL" id="JAATJU010025752">
    <property type="protein sequence ID" value="KAH0502734.1"/>
    <property type="molecule type" value="Genomic_DNA"/>
</dbReference>
<feature type="compositionally biased region" description="Polar residues" evidence="1">
    <location>
        <begin position="424"/>
        <end position="444"/>
    </location>
</feature>
<evidence type="ECO:0000256" key="1">
    <source>
        <dbReference type="SAM" id="MobiDB-lite"/>
    </source>
</evidence>
<dbReference type="PANTHER" id="PTHR11736:SF28">
    <property type="entry name" value="MELANOMA-ASSOCIATED ANTIGEN D1"/>
    <property type="match status" value="1"/>
</dbReference>
<dbReference type="AlphaFoldDB" id="A0A8J6KMJ9"/>
<dbReference type="FunFam" id="1.10.10.1210:FF:000001">
    <property type="entry name" value="melanoma-associated antigen D1"/>
    <property type="match status" value="1"/>
</dbReference>
<comment type="caution">
    <text evidence="3">The sequence shown here is derived from an EMBL/GenBank/DDBJ whole genome shotgun (WGS) entry which is preliminary data.</text>
</comment>
<gene>
    <name evidence="3" type="ORF">LTLLF_191095</name>
</gene>
<dbReference type="PROSITE" id="PS50838">
    <property type="entry name" value="MAGE"/>
    <property type="match status" value="1"/>
</dbReference>
<evidence type="ECO:0000313" key="4">
    <source>
        <dbReference type="Proteomes" id="UP000710432"/>
    </source>
</evidence>
<name>A0A8J6KMJ9_MICOH</name>
<feature type="region of interest" description="Disordered" evidence="1">
    <location>
        <begin position="262"/>
        <end position="380"/>
    </location>
</feature>
<feature type="region of interest" description="Disordered" evidence="1">
    <location>
        <begin position="542"/>
        <end position="565"/>
    </location>
</feature>
<evidence type="ECO:0000259" key="2">
    <source>
        <dbReference type="PROSITE" id="PS50838"/>
    </source>
</evidence>
<dbReference type="PANTHER" id="PTHR11736">
    <property type="entry name" value="MELANOMA-ASSOCIATED ANTIGEN MAGE ANTIGEN"/>
    <property type="match status" value="1"/>
</dbReference>
<sequence length="855" mass="94595">MTSRLREQKPRFSYQLIPVAVLTYVHLLTSSRKATVEKLEALARSALATETRAMAQNPDGGAGLRGFQAEAPVEDGTLLVQTLMEAIQISEAPPTNQAMAAASGQNASPQSSQPPTANEVADTEVSTAAARPKTGFKAQNTKGPNDFSQARHAKEMPKNQSKAAFKSQNGTAKGPNAASEFSQAAGTGKSAAKKSEMAFKAQNTKAGPSAAYNFSQSPSANEMANNQPKKATKAWNGTTKVSAADAQIQNVNQAKMADIGTSPGISETDGAAAQTSADGSQAQNVESRTIIRGKRTRKINNLNVEENSSGDQRRASLASGNWRSAPVPVTTQNPPGAPQNVLWQTPLAWQNPSGWQNQTTRQTPPARQSPPARQTASAWQNPVTWQNPVIWPNPVIWQNPVIWPNPIVWPGPIVWPNPMAWQNTAGWQSPPTWQAPPSWQNPQDWQGPPDWQLPHDWSLPPDWAVPTDWPFPPDWIPADWPIPPDWQNLRPSPNLRSSPNSRASQNQGPPQPRDVALLQERANKLVKYLMLKDYTKVPIKRSDPDSATLTRADKGTATRYSHSSQGFPLSPTEMLRDIIREYTDVYPEIIERACFVLEKKFGIQLKEIDKEEHLYILISTPESLAGILGTTKDTPKLGLLLVILGIIFMNGNRASEAVLWDALRKMGLRPGVRHPLLGDLRKLLTYEFVKQKYLDYRRVPNSNPPEYEFLWGLRSYHETSKMKVLRFIAEVQKRDPRDWTAQFMEAADEALDALDAAAAEAEARAEARTRMGIGDEAVSGPWSWDDIEFELLTWDEEGDFGDPWSRIPFTFWARYHQNARSRFPQAFTGPIISPSGTATANFAANFGAIGFFWVE</sequence>
<feature type="compositionally biased region" description="Polar residues" evidence="1">
    <location>
        <begin position="273"/>
        <end position="287"/>
    </location>
</feature>
<feature type="compositionally biased region" description="Polar residues" evidence="1">
    <location>
        <begin position="95"/>
        <end position="116"/>
    </location>
</feature>
<dbReference type="InterPro" id="IPR041898">
    <property type="entry name" value="MAGE_WH1"/>
</dbReference>
<dbReference type="Gene3D" id="1.10.10.1210">
    <property type="entry name" value="MAGE homology domain, winged helix WH2 motif"/>
    <property type="match status" value="1"/>
</dbReference>
<evidence type="ECO:0000313" key="3">
    <source>
        <dbReference type="EMBL" id="KAH0502734.1"/>
    </source>
</evidence>
<dbReference type="Gene3D" id="1.10.10.1200">
    <property type="entry name" value="MAGE homology domain, winged helix WH1 motif"/>
    <property type="match status" value="1"/>
</dbReference>
<dbReference type="GO" id="GO:0000122">
    <property type="term" value="P:negative regulation of transcription by RNA polymerase II"/>
    <property type="evidence" value="ECO:0007669"/>
    <property type="project" value="TreeGrafter"/>
</dbReference>
<dbReference type="InterPro" id="IPR002190">
    <property type="entry name" value="MHD_dom"/>
</dbReference>
<feature type="domain" description="MAGE" evidence="2">
    <location>
        <begin position="568"/>
        <end position="746"/>
    </location>
</feature>
<dbReference type="Proteomes" id="UP000710432">
    <property type="component" value="Unassembled WGS sequence"/>
</dbReference>
<dbReference type="GO" id="GO:0005634">
    <property type="term" value="C:nucleus"/>
    <property type="evidence" value="ECO:0007669"/>
    <property type="project" value="TreeGrafter"/>
</dbReference>
<feature type="region of interest" description="Disordered" evidence="1">
    <location>
        <begin position="95"/>
        <end position="189"/>
    </location>
</feature>
<feature type="compositionally biased region" description="Polar residues" evidence="1">
    <location>
        <begin position="300"/>
        <end position="310"/>
    </location>
</feature>
<proteinExistence type="predicted"/>
<protein>
    <submittedName>
        <fullName evidence="3">Melanoma-associated antigen D1</fullName>
    </submittedName>
</protein>
<feature type="region of interest" description="Disordered" evidence="1">
    <location>
        <begin position="215"/>
        <end position="237"/>
    </location>
</feature>
<feature type="region of interest" description="Disordered" evidence="1">
    <location>
        <begin position="424"/>
        <end position="450"/>
    </location>
</feature>
<feature type="compositionally biased region" description="Low complexity" evidence="1">
    <location>
        <begin position="485"/>
        <end position="502"/>
    </location>
</feature>
<reference evidence="3" key="1">
    <citation type="submission" date="2020-03" db="EMBL/GenBank/DDBJ databases">
        <title>Studies in the Genomics of Life Span.</title>
        <authorList>
            <person name="Glass D."/>
        </authorList>
    </citation>
    <scope>NUCLEOTIDE SEQUENCE</scope>
    <source>
        <strain evidence="3">LTLLF</strain>
        <tissue evidence="3">Muscle</tissue>
    </source>
</reference>
<accession>A0A8J6KMJ9</accession>
<feature type="compositionally biased region" description="Polar residues" evidence="1">
    <location>
        <begin position="158"/>
        <end position="171"/>
    </location>
</feature>
<organism evidence="3 4">
    <name type="scientific">Microtus ochrogaster</name>
    <name type="common">Prairie vole</name>
    <dbReference type="NCBI Taxonomy" id="79684"/>
    <lineage>
        <taxon>Eukaryota</taxon>
        <taxon>Metazoa</taxon>
        <taxon>Chordata</taxon>
        <taxon>Craniata</taxon>
        <taxon>Vertebrata</taxon>
        <taxon>Euteleostomi</taxon>
        <taxon>Mammalia</taxon>
        <taxon>Eutheria</taxon>
        <taxon>Euarchontoglires</taxon>
        <taxon>Glires</taxon>
        <taxon>Rodentia</taxon>
        <taxon>Myomorpha</taxon>
        <taxon>Muroidea</taxon>
        <taxon>Cricetidae</taxon>
        <taxon>Arvicolinae</taxon>
        <taxon>Microtus</taxon>
    </lineage>
</organism>